<evidence type="ECO:0000313" key="2">
    <source>
        <dbReference type="Proteomes" id="UP000324611"/>
    </source>
</evidence>
<dbReference type="EMBL" id="VUOC01000002">
    <property type="protein sequence ID" value="KAA2242553.1"/>
    <property type="molecule type" value="Genomic_DNA"/>
</dbReference>
<gene>
    <name evidence="1" type="ORF">F0L74_08435</name>
</gene>
<dbReference type="AlphaFoldDB" id="A0A5B2VS20"/>
<dbReference type="RefSeq" id="WP_149837425.1">
    <property type="nucleotide sequence ID" value="NZ_VUOC01000002.1"/>
</dbReference>
<organism evidence="1 2">
    <name type="scientific">Chitinophaga agrisoli</name>
    <dbReference type="NCBI Taxonomy" id="2607653"/>
    <lineage>
        <taxon>Bacteria</taxon>
        <taxon>Pseudomonadati</taxon>
        <taxon>Bacteroidota</taxon>
        <taxon>Chitinophagia</taxon>
        <taxon>Chitinophagales</taxon>
        <taxon>Chitinophagaceae</taxon>
        <taxon>Chitinophaga</taxon>
    </lineage>
</organism>
<proteinExistence type="predicted"/>
<protein>
    <submittedName>
        <fullName evidence="1">Uncharacterized protein</fullName>
    </submittedName>
</protein>
<keyword evidence="2" id="KW-1185">Reference proteome</keyword>
<dbReference type="Proteomes" id="UP000324611">
    <property type="component" value="Unassembled WGS sequence"/>
</dbReference>
<sequence>MKQVAAILLLIGVLGQTFSKALIIAEYELNKEYIAKNLCVNRSRPKMHCNGRCHMMKQLKQEEKKDQENPERRLENKLEIICAAFHPDHLALTQVITFIQYPVFQENTCTDFVAAPFHPPQA</sequence>
<reference evidence="1 2" key="2">
    <citation type="submission" date="2019-09" db="EMBL/GenBank/DDBJ databases">
        <authorList>
            <person name="Jin C."/>
        </authorList>
    </citation>
    <scope>NUCLEOTIDE SEQUENCE [LARGE SCALE GENOMIC DNA]</scope>
    <source>
        <strain evidence="1 2">BN140078</strain>
    </source>
</reference>
<reference evidence="1 2" key="1">
    <citation type="submission" date="2019-09" db="EMBL/GenBank/DDBJ databases">
        <title>Chitinophaga ginsengihumi sp. nov., isolated from soil of ginseng rhizosphere.</title>
        <authorList>
            <person name="Lee J."/>
        </authorList>
    </citation>
    <scope>NUCLEOTIDE SEQUENCE [LARGE SCALE GENOMIC DNA]</scope>
    <source>
        <strain evidence="1 2">BN140078</strain>
    </source>
</reference>
<accession>A0A5B2VS20</accession>
<evidence type="ECO:0000313" key="1">
    <source>
        <dbReference type="EMBL" id="KAA2242553.1"/>
    </source>
</evidence>
<comment type="caution">
    <text evidence="1">The sequence shown here is derived from an EMBL/GenBank/DDBJ whole genome shotgun (WGS) entry which is preliminary data.</text>
</comment>
<name>A0A5B2VS20_9BACT</name>